<evidence type="ECO:0000256" key="1">
    <source>
        <dbReference type="SAM" id="Phobius"/>
    </source>
</evidence>
<keyword evidence="3" id="KW-1185">Reference proteome</keyword>
<dbReference type="EMBL" id="WMIF01000001">
    <property type="protein sequence ID" value="MTH33038.1"/>
    <property type="molecule type" value="Genomic_DNA"/>
</dbReference>
<proteinExistence type="predicted"/>
<evidence type="ECO:0000313" key="2">
    <source>
        <dbReference type="EMBL" id="MTH33038.1"/>
    </source>
</evidence>
<accession>A0A844H3U8</accession>
<gene>
    <name evidence="2" type="ORF">GL279_00300</name>
</gene>
<organism evidence="2 3">
    <name type="scientific">Paracoccus limosus</name>
    <dbReference type="NCBI Taxonomy" id="913252"/>
    <lineage>
        <taxon>Bacteria</taxon>
        <taxon>Pseudomonadati</taxon>
        <taxon>Pseudomonadota</taxon>
        <taxon>Alphaproteobacteria</taxon>
        <taxon>Rhodobacterales</taxon>
        <taxon>Paracoccaceae</taxon>
        <taxon>Paracoccus</taxon>
    </lineage>
</organism>
<comment type="caution">
    <text evidence="2">The sequence shown here is derived from an EMBL/GenBank/DDBJ whole genome shotgun (WGS) entry which is preliminary data.</text>
</comment>
<keyword evidence="1" id="KW-0472">Membrane</keyword>
<keyword evidence="1" id="KW-0812">Transmembrane</keyword>
<dbReference type="AlphaFoldDB" id="A0A844H3U8"/>
<evidence type="ECO:0000313" key="3">
    <source>
        <dbReference type="Proteomes" id="UP000442533"/>
    </source>
</evidence>
<dbReference type="Proteomes" id="UP000442533">
    <property type="component" value="Unassembled WGS sequence"/>
</dbReference>
<sequence>MNRTPEDRLVRACVWRVLILFVLAFWAVAFAFALPPIFANASASPVHCRGLTPGECTARAEEGW</sequence>
<feature type="transmembrane region" description="Helical" evidence="1">
    <location>
        <begin position="12"/>
        <end position="34"/>
    </location>
</feature>
<keyword evidence="1" id="KW-1133">Transmembrane helix</keyword>
<protein>
    <submittedName>
        <fullName evidence="2">Uncharacterized protein</fullName>
    </submittedName>
</protein>
<name>A0A844H3U8_9RHOB</name>
<reference evidence="2 3" key="1">
    <citation type="submission" date="2019-11" db="EMBL/GenBank/DDBJ databases">
        <authorList>
            <person name="Dong K."/>
        </authorList>
    </citation>
    <scope>NUCLEOTIDE SEQUENCE [LARGE SCALE GENOMIC DNA]</scope>
    <source>
        <strain evidence="2 3">JCM 17370</strain>
    </source>
</reference>
<dbReference type="RefSeq" id="WP_155062607.1">
    <property type="nucleotide sequence ID" value="NZ_WMIF01000001.1"/>
</dbReference>